<dbReference type="EMBL" id="CABFNO020001496">
    <property type="protein sequence ID" value="CAG9992739.1"/>
    <property type="molecule type" value="Genomic_DNA"/>
</dbReference>
<feature type="region of interest" description="Disordered" evidence="6">
    <location>
        <begin position="1"/>
        <end position="21"/>
    </location>
</feature>
<dbReference type="OrthoDB" id="4682787at2759"/>
<evidence type="ECO:0000256" key="2">
    <source>
        <dbReference type="ARBA" id="ARBA00022692"/>
    </source>
</evidence>
<accession>A0A9N9Y4M3</accession>
<evidence type="ECO:0000259" key="8">
    <source>
        <dbReference type="Pfam" id="PF20684"/>
    </source>
</evidence>
<feature type="transmembrane region" description="Helical" evidence="7">
    <location>
        <begin position="282"/>
        <end position="303"/>
    </location>
</feature>
<dbReference type="InterPro" id="IPR052337">
    <property type="entry name" value="SAT4-like"/>
</dbReference>
<feature type="transmembrane region" description="Helical" evidence="7">
    <location>
        <begin position="244"/>
        <end position="262"/>
    </location>
</feature>
<dbReference type="GO" id="GO:0016020">
    <property type="term" value="C:membrane"/>
    <property type="evidence" value="ECO:0007669"/>
    <property type="project" value="UniProtKB-SubCell"/>
</dbReference>
<comment type="subcellular location">
    <subcellularLocation>
        <location evidence="1">Membrane</location>
        <topology evidence="1">Multi-pass membrane protein</topology>
    </subcellularLocation>
</comment>
<protein>
    <recommendedName>
        <fullName evidence="8">Rhodopsin domain-containing protein</fullName>
    </recommendedName>
</protein>
<evidence type="ECO:0000313" key="9">
    <source>
        <dbReference type="EMBL" id="CAG9992739.1"/>
    </source>
</evidence>
<evidence type="ECO:0000256" key="1">
    <source>
        <dbReference type="ARBA" id="ARBA00004141"/>
    </source>
</evidence>
<keyword evidence="4 7" id="KW-0472">Membrane</keyword>
<keyword evidence="10" id="KW-1185">Reference proteome</keyword>
<evidence type="ECO:0000256" key="6">
    <source>
        <dbReference type="SAM" id="MobiDB-lite"/>
    </source>
</evidence>
<keyword evidence="3 7" id="KW-1133">Transmembrane helix</keyword>
<evidence type="ECO:0000256" key="4">
    <source>
        <dbReference type="ARBA" id="ARBA00023136"/>
    </source>
</evidence>
<feature type="transmembrane region" description="Helical" evidence="7">
    <location>
        <begin position="213"/>
        <end position="232"/>
    </location>
</feature>
<comment type="caution">
    <text evidence="9">The sequence shown here is derived from an EMBL/GenBank/DDBJ whole genome shotgun (WGS) entry which is preliminary data.</text>
</comment>
<reference evidence="9 10" key="2">
    <citation type="submission" date="2021-10" db="EMBL/GenBank/DDBJ databases">
        <authorList>
            <person name="Piombo E."/>
        </authorList>
    </citation>
    <scope>NUCLEOTIDE SEQUENCE [LARGE SCALE GENOMIC DNA]</scope>
</reference>
<organism evidence="9 10">
    <name type="scientific">Clonostachys byssicola</name>
    <dbReference type="NCBI Taxonomy" id="160290"/>
    <lineage>
        <taxon>Eukaryota</taxon>
        <taxon>Fungi</taxon>
        <taxon>Dikarya</taxon>
        <taxon>Ascomycota</taxon>
        <taxon>Pezizomycotina</taxon>
        <taxon>Sordariomycetes</taxon>
        <taxon>Hypocreomycetidae</taxon>
        <taxon>Hypocreales</taxon>
        <taxon>Bionectriaceae</taxon>
        <taxon>Clonostachys</taxon>
    </lineage>
</organism>
<feature type="region of interest" description="Disordered" evidence="6">
    <location>
        <begin position="369"/>
        <end position="389"/>
    </location>
</feature>
<comment type="similarity">
    <text evidence="5">Belongs to the SAT4 family.</text>
</comment>
<feature type="region of interest" description="Disordered" evidence="6">
    <location>
        <begin position="329"/>
        <end position="349"/>
    </location>
</feature>
<evidence type="ECO:0000313" key="10">
    <source>
        <dbReference type="Proteomes" id="UP000754883"/>
    </source>
</evidence>
<proteinExistence type="inferred from homology"/>
<reference evidence="10" key="1">
    <citation type="submission" date="2019-06" db="EMBL/GenBank/DDBJ databases">
        <authorList>
            <person name="Broberg M."/>
        </authorList>
    </citation>
    <scope>NUCLEOTIDE SEQUENCE [LARGE SCALE GENOMIC DNA]</scope>
</reference>
<feature type="transmembrane region" description="Helical" evidence="7">
    <location>
        <begin position="121"/>
        <end position="142"/>
    </location>
</feature>
<dbReference type="Pfam" id="PF20684">
    <property type="entry name" value="Fung_rhodopsin"/>
    <property type="match status" value="1"/>
</dbReference>
<evidence type="ECO:0000256" key="7">
    <source>
        <dbReference type="SAM" id="Phobius"/>
    </source>
</evidence>
<feature type="transmembrane region" description="Helical" evidence="7">
    <location>
        <begin position="81"/>
        <end position="101"/>
    </location>
</feature>
<feature type="transmembrane region" description="Helical" evidence="7">
    <location>
        <begin position="30"/>
        <end position="51"/>
    </location>
</feature>
<dbReference type="PANTHER" id="PTHR33048:SF47">
    <property type="entry name" value="INTEGRAL MEMBRANE PROTEIN-RELATED"/>
    <property type="match status" value="1"/>
</dbReference>
<name>A0A9N9Y4M3_9HYPO</name>
<evidence type="ECO:0000256" key="5">
    <source>
        <dbReference type="ARBA" id="ARBA00038359"/>
    </source>
</evidence>
<dbReference type="AlphaFoldDB" id="A0A9N9Y4M3"/>
<feature type="domain" description="Rhodopsin" evidence="8">
    <location>
        <begin position="122"/>
        <end position="303"/>
    </location>
</feature>
<dbReference type="InterPro" id="IPR049326">
    <property type="entry name" value="Rhodopsin_dom_fungi"/>
</dbReference>
<feature type="compositionally biased region" description="Polar residues" evidence="6">
    <location>
        <begin position="420"/>
        <end position="429"/>
    </location>
</feature>
<dbReference type="PANTHER" id="PTHR33048">
    <property type="entry name" value="PTH11-LIKE INTEGRAL MEMBRANE PROTEIN (AFU_ORTHOLOGUE AFUA_5G11245)"/>
    <property type="match status" value="1"/>
</dbReference>
<feature type="region of interest" description="Disordered" evidence="6">
    <location>
        <begin position="407"/>
        <end position="429"/>
    </location>
</feature>
<feature type="transmembrane region" description="Helical" evidence="7">
    <location>
        <begin position="162"/>
        <end position="187"/>
    </location>
</feature>
<gene>
    <name evidence="9" type="ORF">CBYS24578_00010933</name>
</gene>
<evidence type="ECO:0000256" key="3">
    <source>
        <dbReference type="ARBA" id="ARBA00022989"/>
    </source>
</evidence>
<feature type="compositionally biased region" description="Polar residues" evidence="6">
    <location>
        <begin position="369"/>
        <end position="387"/>
    </location>
</feature>
<dbReference type="Proteomes" id="UP000754883">
    <property type="component" value="Unassembled WGS sequence"/>
</dbReference>
<sequence>MYLDPESPAAPPPEGVTPDFDNPPNGNSGVVAFTIICLVLATPACLIKIYAKSAIIKKIAVQDGNLDSHPKNTFTLANSSLLSVLLIIGYGFTIGMIWAGFRVWKLTGFFILQYNVKMGRLLPSIRVLYLFVIFYAVTMMTLKTAILMEYVQIFVPRTRNKFFWICWVLIAVVCAYYIACIVTINFVCTPVQRNWDRTVEGTCGDRSLYKYPAIFNLVLDLVILALPQRIIWKLKMHKRRKIGLSILFSFGILACVCAAVRIDYTIKSIVSYEDNITYSFGPSYLLCLAEAICAILILTIPSFPKAFGDSSIFQAFKRHMLSWVTTLTGSSKDGSATSTRPSGSSFNPKASIQVLGTYQRMSDTELSIPLNTVSPRSPSGYSPQGQTGHRLPEILCTTEIRTDISTEAPNEYANGIPSPYSWSVQPGRQ</sequence>
<keyword evidence="2 7" id="KW-0812">Transmembrane</keyword>